<organism evidence="5 6">
    <name type="scientific">Oikopleura dioica</name>
    <name type="common">Tunicate</name>
    <dbReference type="NCBI Taxonomy" id="34765"/>
    <lineage>
        <taxon>Eukaryota</taxon>
        <taxon>Metazoa</taxon>
        <taxon>Chordata</taxon>
        <taxon>Tunicata</taxon>
        <taxon>Appendicularia</taxon>
        <taxon>Copelata</taxon>
        <taxon>Oikopleuridae</taxon>
        <taxon>Oikopleura</taxon>
    </lineage>
</organism>
<dbReference type="PANTHER" id="PTHR48097">
    <property type="entry name" value="L-THREONINE ALDOLASE-RELATED"/>
    <property type="match status" value="1"/>
</dbReference>
<dbReference type="InterPro" id="IPR023603">
    <property type="entry name" value="Low_specificity_L-TA-like"/>
</dbReference>
<evidence type="ECO:0000256" key="3">
    <source>
        <dbReference type="ARBA" id="ARBA00022898"/>
    </source>
</evidence>
<keyword evidence="6" id="KW-1185">Reference proteome</keyword>
<keyword evidence="3" id="KW-0663">Pyridoxal phosphate</keyword>
<evidence type="ECO:0000313" key="6">
    <source>
        <dbReference type="Proteomes" id="UP001158576"/>
    </source>
</evidence>
<dbReference type="InterPro" id="IPR015421">
    <property type="entry name" value="PyrdxlP-dep_Trfase_major"/>
</dbReference>
<name>A0ABN7SIU3_OIKDI</name>
<protein>
    <submittedName>
        <fullName evidence="5">Oidioi.mRNA.OKI2018_I69.chr1.g104.t1.cds</fullName>
    </submittedName>
</protein>
<evidence type="ECO:0000313" key="5">
    <source>
        <dbReference type="EMBL" id="CAG5102017.1"/>
    </source>
</evidence>
<comment type="cofactor">
    <cofactor evidence="1">
        <name>pyridoxal 5'-phosphate</name>
        <dbReference type="ChEBI" id="CHEBI:597326"/>
    </cofactor>
</comment>
<reference evidence="5 6" key="1">
    <citation type="submission" date="2021-04" db="EMBL/GenBank/DDBJ databases">
        <authorList>
            <person name="Bliznina A."/>
        </authorList>
    </citation>
    <scope>NUCLEOTIDE SEQUENCE [LARGE SCALE GENOMIC DNA]</scope>
</reference>
<gene>
    <name evidence="5" type="ORF">OKIOD_LOCUS8869</name>
</gene>
<proteinExistence type="inferred from homology"/>
<dbReference type="PANTHER" id="PTHR48097:SF9">
    <property type="entry name" value="L-THREONINE ALDOLASE"/>
    <property type="match status" value="1"/>
</dbReference>
<evidence type="ECO:0000259" key="4">
    <source>
        <dbReference type="Pfam" id="PF01212"/>
    </source>
</evidence>
<dbReference type="PIRSF" id="PIRSF017617">
    <property type="entry name" value="Thr_aldolase"/>
    <property type="match status" value="1"/>
</dbReference>
<dbReference type="EMBL" id="OU015566">
    <property type="protein sequence ID" value="CAG5102017.1"/>
    <property type="molecule type" value="Genomic_DNA"/>
</dbReference>
<dbReference type="SUPFAM" id="SSF53383">
    <property type="entry name" value="PLP-dependent transferases"/>
    <property type="match status" value="1"/>
</dbReference>
<dbReference type="Pfam" id="PF01212">
    <property type="entry name" value="Beta_elim_lyase"/>
    <property type="match status" value="1"/>
</dbReference>
<dbReference type="Proteomes" id="UP001158576">
    <property type="component" value="Chromosome 1"/>
</dbReference>
<dbReference type="Gene3D" id="3.90.1150.10">
    <property type="entry name" value="Aspartate Aminotransferase, domain 1"/>
    <property type="match status" value="1"/>
</dbReference>
<dbReference type="Gene3D" id="3.40.640.10">
    <property type="entry name" value="Type I PLP-dependent aspartate aminotransferase-like (Major domain)"/>
    <property type="match status" value="1"/>
</dbReference>
<dbReference type="InterPro" id="IPR015424">
    <property type="entry name" value="PyrdxlP-dep_Trfase"/>
</dbReference>
<dbReference type="InterPro" id="IPR001597">
    <property type="entry name" value="ArAA_b-elim_lyase/Thr_aldolase"/>
</dbReference>
<accession>A0ABN7SIU3</accession>
<feature type="domain" description="Aromatic amino acid beta-eliminating lyase/threonine aldolase" evidence="4">
    <location>
        <begin position="6"/>
        <end position="291"/>
    </location>
</feature>
<sequence length="355" mass="38863">MVMILDLRSDTFTKPTPEMRKLMAEAEVGDDVFGEDPTVNLLQETAAQMTGKEKGLYLASTTMSNLCGILGTCWERGAEIFIGDKSHIALYEQGNVSQMGGVMVRTVPNNDDGSFDLDYLETLIHTVDDPHFPRAKAIVVEVTHNMMGGSVPSLEWLCKVREFANKHKLRVHMDGARAFNALQHLGIGIKELCAFADSVSICTSKGLGAPVGSLLVSDAATIKRCHRVRKALGGGMRQAGIIAAASLYGLTEMSKRIHEDTENAKALANVVSKFDFVEIDVKMVHSNIVRFKLKGHSQEEFIKRCGDDSEGVQVKILIVSGGFIRAVFHNDAKREAVKIGLAKVEKLLSEMSKKQ</sequence>
<dbReference type="NCBIfam" id="NF041359">
    <property type="entry name" value="GntG_guanitoxin"/>
    <property type="match status" value="1"/>
</dbReference>
<comment type="similarity">
    <text evidence="2">Belongs to the threonine aldolase family.</text>
</comment>
<dbReference type="InterPro" id="IPR015422">
    <property type="entry name" value="PyrdxlP-dep_Trfase_small"/>
</dbReference>
<evidence type="ECO:0000256" key="1">
    <source>
        <dbReference type="ARBA" id="ARBA00001933"/>
    </source>
</evidence>
<evidence type="ECO:0000256" key="2">
    <source>
        <dbReference type="ARBA" id="ARBA00006966"/>
    </source>
</evidence>